<dbReference type="RefSeq" id="WP_185763640.1">
    <property type="nucleotide sequence ID" value="NZ_RIBP01000001.1"/>
</dbReference>
<accession>A0A553STB6</accession>
<protein>
    <recommendedName>
        <fullName evidence="1">CDI immunity protein domain-containing protein</fullName>
    </recommendedName>
</protein>
<evidence type="ECO:0000313" key="3">
    <source>
        <dbReference type="Proteomes" id="UP000319837"/>
    </source>
</evidence>
<evidence type="ECO:0000313" key="2">
    <source>
        <dbReference type="EMBL" id="TRZ40239.1"/>
    </source>
</evidence>
<dbReference type="EMBL" id="RIBP01000001">
    <property type="protein sequence ID" value="TRZ40239.1"/>
    <property type="molecule type" value="Genomic_DNA"/>
</dbReference>
<dbReference type="Proteomes" id="UP000319837">
    <property type="component" value="Unassembled WGS sequence"/>
</dbReference>
<dbReference type="InterPro" id="IPR041256">
    <property type="entry name" value="CdiI_4"/>
</dbReference>
<dbReference type="Pfam" id="PF18624">
    <property type="entry name" value="CdiI_4"/>
    <property type="match status" value="1"/>
</dbReference>
<comment type="caution">
    <text evidence="2">The sequence shown here is derived from an EMBL/GenBank/DDBJ whole genome shotgun (WGS) entry which is preliminary data.</text>
</comment>
<reference evidence="3" key="1">
    <citation type="submission" date="2018-10" db="EMBL/GenBank/DDBJ databases">
        <title>FDA dAtabase for Regulatory Grade micrObial Sequences (FDA-ARGOS): Supporting development and validation of Infectious Disease Dx tests.</title>
        <authorList>
            <person name="Minogue T."/>
            <person name="Wolcott M."/>
            <person name="Wasieloski L."/>
            <person name="Aguilar W."/>
            <person name="Moore D."/>
            <person name="Tallon L."/>
            <person name="Sadzewicz L."/>
            <person name="Sengamalay N."/>
            <person name="Ott S."/>
            <person name="Godinez A."/>
            <person name="Nagaraj S."/>
            <person name="Vavikolanu K."/>
            <person name="Vyas G."/>
            <person name="Nadendla S."/>
            <person name="George J."/>
            <person name="Sichtig H."/>
        </authorList>
    </citation>
    <scope>NUCLEOTIDE SEQUENCE [LARGE SCALE GENOMIC DNA]</scope>
    <source>
        <strain evidence="3">FDAARGOS_343</strain>
    </source>
</reference>
<proteinExistence type="predicted"/>
<organism evidence="2 3">
    <name type="scientific">Niallia circulans</name>
    <name type="common">Bacillus circulans</name>
    <dbReference type="NCBI Taxonomy" id="1397"/>
    <lineage>
        <taxon>Bacteria</taxon>
        <taxon>Bacillati</taxon>
        <taxon>Bacillota</taxon>
        <taxon>Bacilli</taxon>
        <taxon>Bacillales</taxon>
        <taxon>Bacillaceae</taxon>
        <taxon>Niallia</taxon>
    </lineage>
</organism>
<dbReference type="AlphaFoldDB" id="A0A553STB6"/>
<feature type="domain" description="CDI immunity protein" evidence="1">
    <location>
        <begin position="6"/>
        <end position="109"/>
    </location>
</feature>
<evidence type="ECO:0000259" key="1">
    <source>
        <dbReference type="Pfam" id="PF18624"/>
    </source>
</evidence>
<name>A0A553STB6_NIACI</name>
<gene>
    <name evidence="2" type="ORF">CEQ21_04685</name>
</gene>
<sequence>MRTEEQRELIKVYYHVMGDGRFLTILEHISKAIGYGDEYARFVFANNWDEWEEDYFGEEGVCYYIDAPAVEEDVEFVLDYDTFYQYLVEDSEEYLEKYPNNRVHVEELLGEIRKRFNIKGV</sequence>
<dbReference type="CDD" id="cd20688">
    <property type="entry name" value="CdiI_Ecoli_Nm-like"/>
    <property type="match status" value="1"/>
</dbReference>